<reference evidence="2" key="2">
    <citation type="submission" date="2021-01" db="EMBL/GenBank/DDBJ databases">
        <authorList>
            <person name="Corre E."/>
            <person name="Pelletier E."/>
            <person name="Niang G."/>
            <person name="Scheremetjew M."/>
            <person name="Finn R."/>
            <person name="Kale V."/>
            <person name="Holt S."/>
            <person name="Cochrane G."/>
            <person name="Meng A."/>
            <person name="Brown T."/>
            <person name="Cohen L."/>
        </authorList>
    </citation>
    <scope>NUCLEOTIDE SEQUENCE</scope>
    <source>
        <strain evidence="2">CCMP1205</strain>
    </source>
</reference>
<accession>A0A5B8N1K2</accession>
<dbReference type="SUPFAM" id="SSF48371">
    <property type="entry name" value="ARM repeat"/>
    <property type="match status" value="1"/>
</dbReference>
<dbReference type="STRING" id="1764295.A0A5B8N1K2"/>
<evidence type="ECO:0000313" key="4">
    <source>
        <dbReference type="Proteomes" id="UP000316726"/>
    </source>
</evidence>
<dbReference type="OrthoDB" id="49511at2759"/>
<dbReference type="PANTHER" id="PTHR18460">
    <property type="entry name" value="TEL2 INTERACTING PROTEIN 1 TTI1 FAMILY MEMBER"/>
    <property type="match status" value="1"/>
</dbReference>
<dbReference type="InterPro" id="IPR052587">
    <property type="entry name" value="TELO2-interacting_protein_1"/>
</dbReference>
<dbReference type="EMBL" id="HBHL01006557">
    <property type="protein sequence ID" value="CAD9715356.1"/>
    <property type="molecule type" value="Transcribed_RNA"/>
</dbReference>
<evidence type="ECO:0000313" key="3">
    <source>
        <dbReference type="EMBL" id="QDZ26002.1"/>
    </source>
</evidence>
<proteinExistence type="predicted"/>
<dbReference type="Proteomes" id="UP000316726">
    <property type="component" value="Chromosome 20"/>
</dbReference>
<dbReference type="PANTHER" id="PTHR18460:SF3">
    <property type="entry name" value="TELO2-INTERACTING PROTEIN 1 HOMOLOG"/>
    <property type="match status" value="1"/>
</dbReference>
<evidence type="ECO:0000313" key="2">
    <source>
        <dbReference type="EMBL" id="CAD9715356.1"/>
    </source>
</evidence>
<dbReference type="InterPro" id="IPR057567">
    <property type="entry name" value="TPR_TTI1_C"/>
</dbReference>
<dbReference type="GO" id="GO:0005737">
    <property type="term" value="C:cytoplasm"/>
    <property type="evidence" value="ECO:0007669"/>
    <property type="project" value="TreeGrafter"/>
</dbReference>
<gene>
    <name evidence="3" type="ORF">A3770_20p85200</name>
    <name evidence="2" type="ORF">CPRI1469_LOCUS4210</name>
</gene>
<name>A0A5B8N1K2_9CHLO</name>
<reference evidence="3 4" key="1">
    <citation type="submission" date="2018-07" db="EMBL/GenBank/DDBJ databases">
        <title>The complete nuclear genome of the prasinophyte Chloropicon primus (CCMP1205).</title>
        <authorList>
            <person name="Pombert J.-F."/>
            <person name="Otis C."/>
            <person name="Turmel M."/>
            <person name="Lemieux C."/>
        </authorList>
    </citation>
    <scope>NUCLEOTIDE SEQUENCE [LARGE SCALE GENOMIC DNA]</scope>
    <source>
        <strain evidence="3 4">CCMP1205</strain>
    </source>
</reference>
<dbReference type="InterPro" id="IPR049362">
    <property type="entry name" value="TTI1_rpt"/>
</dbReference>
<feature type="domain" description="TTI1 C-terminal TPR" evidence="1">
    <location>
        <begin position="865"/>
        <end position="1009"/>
    </location>
</feature>
<dbReference type="EMBL" id="CP031053">
    <property type="protein sequence ID" value="QDZ26002.1"/>
    <property type="molecule type" value="Genomic_DNA"/>
</dbReference>
<organism evidence="3 4">
    <name type="scientific">Chloropicon primus</name>
    <dbReference type="NCBI Taxonomy" id="1764295"/>
    <lineage>
        <taxon>Eukaryota</taxon>
        <taxon>Viridiplantae</taxon>
        <taxon>Chlorophyta</taxon>
        <taxon>Chloropicophyceae</taxon>
        <taxon>Chloropicales</taxon>
        <taxon>Chloropicaceae</taxon>
        <taxon>Chloropicon</taxon>
    </lineage>
</organism>
<dbReference type="Pfam" id="PF24181">
    <property type="entry name" value="TPR_TTI1_C"/>
    <property type="match status" value="1"/>
</dbReference>
<protein>
    <recommendedName>
        <fullName evidence="1">TTI1 C-terminal TPR domain-containing protein</fullName>
    </recommendedName>
</protein>
<evidence type="ECO:0000259" key="1">
    <source>
        <dbReference type="Pfam" id="PF24181"/>
    </source>
</evidence>
<keyword evidence="4" id="KW-1185">Reference proteome</keyword>
<dbReference type="Pfam" id="PF21547">
    <property type="entry name" value="TTI1"/>
    <property type="match status" value="1"/>
</dbReference>
<dbReference type="AlphaFoldDB" id="A0A5B8N1K2"/>
<sequence length="1113" mass="124021">MRSKAFADVGAACASVLRSRKSNKTLLPSLEDLSFVLNSSVDHGTIEVFDMVYLPLSLVFNASMEEKRGRGNGEGDILAGLPSVQREKVTLAALDCLEGLIRMLRQSLKKKTVVGEGIEKFTTSILLWLSYFLQYHAKFSEEVNMRVAEMLCFCYKNFLPLAIKFKQTSAVEGDGEELLMSQILPHVGCHIAFTLDQAEHVSSKGAQGSKKLVKDVLVGLNTIIAYLAQDHQVLAFFLPGIVSKLSLLLLQAVGKSKKAISLEAETSQSLRQCVTGPMASSGCVEQALACLTSTIIFCFKFYQSEENRGTTEEHIDNLHKILSNSQGHGQGKVAKENNTGSVARDRKTPGQFVVHCDQQWYSATFLKVEDLARHYLPDLCGHSSHVVRKCIMDTISKVMKSCAQFEISRSFLECALALAHDEEGFISEKASELVYAFGERYRTNKKLQWRLLEQVDTLFIDYVSKLVPAAKHTSSLVLLAKKLSSLLCLGKGMYIMHLYKEKLDHLTNFIDALRQCFSFDVLKTMESGGPLIWMKNPHRGEGHNLLGEAAAVLPRMQSNFAFLHTLEDYHAAAMVCRTLGIISLTAQLTSNVPVFDYIVRHYLTLFESPEKESHSWFLRAMSFCTMMSETIVGCDEKSRDDAGLQPSAAIEATRARQREYVSSAISLMIEEQSSETMWASILVGSHSRSTQLACVFLESFGAFARVLGPPFTEKYEFLPTALFALLEKFGDYRNMKVQTSAELSLRCICCHCNYSSIPDLLFKNSDYLIDTLVIRLMHLELYPETTRLFKAVVSVVQSSDNNFLAFVNLIREPFQMIAQNMSVYARHLYSGHVANYVGILRLLSDVCHQGAKAMALGVGLLDDRKDDEDEPYDRDNDEGYEEIALFISETSASIALQCSELLHSEQFYWELLGAIESSVSALAICQSLPEKEGKDKFELTQAEQGSTRSNLFPTIASIWPQLMTAVNRNSKLRNRCLKTLSSVVNCGGKFLMSRVTKELWPCLDALWRHGPSQAKYAALEAFSAICDSKVGRTALAQFTSLRCAKTLTSLLKKQREKSDDAKLLESLVVALSKLKEVDADAVFGFLLCLDTTPPLSEAPSPRRFEVLEASIAL</sequence>
<dbReference type="InterPro" id="IPR016024">
    <property type="entry name" value="ARM-type_fold"/>
</dbReference>